<accession>A0A956NCK2</accession>
<keyword evidence="2" id="KW-0472">Membrane</keyword>
<feature type="region of interest" description="Disordered" evidence="1">
    <location>
        <begin position="1"/>
        <end position="24"/>
    </location>
</feature>
<keyword evidence="2" id="KW-1133">Transmembrane helix</keyword>
<comment type="caution">
    <text evidence="4">The sequence shown here is derived from an EMBL/GenBank/DDBJ whole genome shotgun (WGS) entry which is preliminary data.</text>
</comment>
<reference evidence="4" key="2">
    <citation type="journal article" date="2021" name="Microbiome">
        <title>Successional dynamics and alternative stable states in a saline activated sludge microbial community over 9 years.</title>
        <authorList>
            <person name="Wang Y."/>
            <person name="Ye J."/>
            <person name="Ju F."/>
            <person name="Liu L."/>
            <person name="Boyd J.A."/>
            <person name="Deng Y."/>
            <person name="Parks D.H."/>
            <person name="Jiang X."/>
            <person name="Yin X."/>
            <person name="Woodcroft B.J."/>
            <person name="Tyson G.W."/>
            <person name="Hugenholtz P."/>
            <person name="Polz M.F."/>
            <person name="Zhang T."/>
        </authorList>
    </citation>
    <scope>NUCLEOTIDE SEQUENCE</scope>
    <source>
        <strain evidence="4">HKST-UBA02</strain>
    </source>
</reference>
<dbReference type="AlphaFoldDB" id="A0A956NCK2"/>
<dbReference type="Gene3D" id="2.60.120.1440">
    <property type="match status" value="1"/>
</dbReference>
<dbReference type="PANTHER" id="PTHR30273">
    <property type="entry name" value="PERIPLASMIC SIGNAL SENSOR AND SIGMA FACTOR ACTIVATOR FECR-RELATED"/>
    <property type="match status" value="1"/>
</dbReference>
<dbReference type="Pfam" id="PF04773">
    <property type="entry name" value="FecR"/>
    <property type="match status" value="1"/>
</dbReference>
<name>A0A956NCK2_UNCEI</name>
<organism evidence="4 5">
    <name type="scientific">Eiseniibacteriota bacterium</name>
    <dbReference type="NCBI Taxonomy" id="2212470"/>
    <lineage>
        <taxon>Bacteria</taxon>
        <taxon>Candidatus Eiseniibacteriota</taxon>
    </lineage>
</organism>
<feature type="region of interest" description="Disordered" evidence="1">
    <location>
        <begin position="60"/>
        <end position="102"/>
    </location>
</feature>
<evidence type="ECO:0000259" key="3">
    <source>
        <dbReference type="Pfam" id="PF04773"/>
    </source>
</evidence>
<proteinExistence type="predicted"/>
<evidence type="ECO:0000256" key="1">
    <source>
        <dbReference type="SAM" id="MobiDB-lite"/>
    </source>
</evidence>
<feature type="domain" description="FecR protein" evidence="3">
    <location>
        <begin position="175"/>
        <end position="269"/>
    </location>
</feature>
<evidence type="ECO:0000313" key="5">
    <source>
        <dbReference type="Proteomes" id="UP000739538"/>
    </source>
</evidence>
<dbReference type="PANTHER" id="PTHR30273:SF2">
    <property type="entry name" value="PROTEIN FECR"/>
    <property type="match status" value="1"/>
</dbReference>
<sequence>MAKNRDDERIGAEDQEARDAVRSLPDVPAAARFRREAAQLFASGRLGPVHADPDFDVDAVASAPPFDESADLPGELTGGASSSGVPASIGVRSTGEPASTRLRPTVVGPRRSWLSPVFGTLAAAAAILILVTLFRPTLGEAWEVVAVSGSGSVSVNDRMFDVGDVAESRLEPGARVRTEGDVVLELVHDGLYALELGPNTDMTLPTSRDGRLFAAEVRNGMATCVTGPRFPGSMLRITAPDADVEVHGTTFAVLADAEKTCISVLEGAVDVRTHDGNVCCVQAGRCKRFYRAPDPHETEESLSDGQVANLTHWQGRSHSLLGAQGPGTH</sequence>
<protein>
    <submittedName>
        <fullName evidence="4">FecR domain-containing protein</fullName>
    </submittedName>
</protein>
<reference evidence="4" key="1">
    <citation type="submission" date="2020-04" db="EMBL/GenBank/DDBJ databases">
        <authorList>
            <person name="Zhang T."/>
        </authorList>
    </citation>
    <scope>NUCLEOTIDE SEQUENCE</scope>
    <source>
        <strain evidence="4">HKST-UBA02</strain>
    </source>
</reference>
<gene>
    <name evidence="4" type="ORF">KDA27_13150</name>
</gene>
<feature type="transmembrane region" description="Helical" evidence="2">
    <location>
        <begin position="113"/>
        <end position="134"/>
    </location>
</feature>
<keyword evidence="2" id="KW-0812">Transmembrane</keyword>
<feature type="compositionally biased region" description="Basic and acidic residues" evidence="1">
    <location>
        <begin position="1"/>
        <end position="21"/>
    </location>
</feature>
<dbReference type="InterPro" id="IPR006860">
    <property type="entry name" value="FecR"/>
</dbReference>
<dbReference type="GO" id="GO:0016989">
    <property type="term" value="F:sigma factor antagonist activity"/>
    <property type="evidence" value="ECO:0007669"/>
    <property type="project" value="TreeGrafter"/>
</dbReference>
<dbReference type="Proteomes" id="UP000739538">
    <property type="component" value="Unassembled WGS sequence"/>
</dbReference>
<evidence type="ECO:0000256" key="2">
    <source>
        <dbReference type="SAM" id="Phobius"/>
    </source>
</evidence>
<dbReference type="InterPro" id="IPR012373">
    <property type="entry name" value="Ferrdict_sens_TM"/>
</dbReference>
<dbReference type="EMBL" id="JAGQHS010000065">
    <property type="protein sequence ID" value="MCA9756745.1"/>
    <property type="molecule type" value="Genomic_DNA"/>
</dbReference>
<evidence type="ECO:0000313" key="4">
    <source>
        <dbReference type="EMBL" id="MCA9756745.1"/>
    </source>
</evidence>